<dbReference type="GO" id="GO:0005886">
    <property type="term" value="C:plasma membrane"/>
    <property type="evidence" value="ECO:0007669"/>
    <property type="project" value="TreeGrafter"/>
</dbReference>
<keyword evidence="3" id="KW-0067">ATP-binding</keyword>
<dbReference type="SUPFAM" id="SSF160246">
    <property type="entry name" value="EspE N-terminal domain-like"/>
    <property type="match status" value="1"/>
</dbReference>
<evidence type="ECO:0000256" key="3">
    <source>
        <dbReference type="ARBA" id="ARBA00022840"/>
    </source>
</evidence>
<protein>
    <submittedName>
        <fullName evidence="5">Type II/IV secretion system protein</fullName>
    </submittedName>
</protein>
<dbReference type="Pfam" id="PF05157">
    <property type="entry name" value="MshEN"/>
    <property type="match status" value="1"/>
</dbReference>
<dbReference type="Gene3D" id="3.30.300.160">
    <property type="entry name" value="Type II secretion system, protein E, N-terminal domain"/>
    <property type="match status" value="1"/>
</dbReference>
<reference evidence="5 6" key="1">
    <citation type="submission" date="2020-02" db="EMBL/GenBank/DDBJ databases">
        <title>Genomic and physiological characterization of two novel Nitrospinaceae genera.</title>
        <authorList>
            <person name="Mueller A.J."/>
            <person name="Jung M.-Y."/>
            <person name="Strachan C.R."/>
            <person name="Herbold C.W."/>
            <person name="Kirkegaard R.H."/>
            <person name="Daims H."/>
        </authorList>
    </citation>
    <scope>NUCLEOTIDE SEQUENCE [LARGE SCALE GENOMIC DNA]</scope>
    <source>
        <strain evidence="5">EB</strain>
    </source>
</reference>
<dbReference type="GO" id="GO:0016887">
    <property type="term" value="F:ATP hydrolysis activity"/>
    <property type="evidence" value="ECO:0007669"/>
    <property type="project" value="TreeGrafter"/>
</dbReference>
<evidence type="ECO:0000313" key="6">
    <source>
        <dbReference type="Proteomes" id="UP000594688"/>
    </source>
</evidence>
<accession>A0A7T0BX49</accession>
<dbReference type="KEGG" id="nli:G3M70_11615"/>
<proteinExistence type="inferred from homology"/>
<dbReference type="GO" id="GO:0005524">
    <property type="term" value="F:ATP binding"/>
    <property type="evidence" value="ECO:0007669"/>
    <property type="project" value="UniProtKB-KW"/>
</dbReference>
<evidence type="ECO:0000313" key="5">
    <source>
        <dbReference type="EMBL" id="QPJ62481.1"/>
    </source>
</evidence>
<dbReference type="CDD" id="cd01129">
    <property type="entry name" value="PulE-GspE-like"/>
    <property type="match status" value="1"/>
</dbReference>
<dbReference type="SMART" id="SM00382">
    <property type="entry name" value="AAA"/>
    <property type="match status" value="1"/>
</dbReference>
<dbReference type="Pfam" id="PF00437">
    <property type="entry name" value="T2SSE"/>
    <property type="match status" value="1"/>
</dbReference>
<dbReference type="InterPro" id="IPR027417">
    <property type="entry name" value="P-loop_NTPase"/>
</dbReference>
<evidence type="ECO:0000259" key="4">
    <source>
        <dbReference type="PROSITE" id="PS00662"/>
    </source>
</evidence>
<dbReference type="SUPFAM" id="SSF52540">
    <property type="entry name" value="P-loop containing nucleoside triphosphate hydrolases"/>
    <property type="match status" value="1"/>
</dbReference>
<dbReference type="Gene3D" id="3.40.50.300">
    <property type="entry name" value="P-loop containing nucleotide triphosphate hydrolases"/>
    <property type="match status" value="1"/>
</dbReference>
<dbReference type="InterPro" id="IPR003593">
    <property type="entry name" value="AAA+_ATPase"/>
</dbReference>
<gene>
    <name evidence="5" type="ORF">G3M70_11615</name>
</gene>
<dbReference type="PROSITE" id="PS00662">
    <property type="entry name" value="T2SP_E"/>
    <property type="match status" value="1"/>
</dbReference>
<dbReference type="PANTHER" id="PTHR30258">
    <property type="entry name" value="TYPE II SECRETION SYSTEM PROTEIN GSPE-RELATED"/>
    <property type="match status" value="1"/>
</dbReference>
<evidence type="ECO:0000256" key="2">
    <source>
        <dbReference type="ARBA" id="ARBA00022741"/>
    </source>
</evidence>
<comment type="similarity">
    <text evidence="1">Belongs to the GSP E family.</text>
</comment>
<dbReference type="Proteomes" id="UP000594688">
    <property type="component" value="Chromosome"/>
</dbReference>
<dbReference type="InterPro" id="IPR037257">
    <property type="entry name" value="T2SS_E_N_sf"/>
</dbReference>
<dbReference type="AlphaFoldDB" id="A0A7T0BX49"/>
<keyword evidence="2" id="KW-0547">Nucleotide-binding</keyword>
<name>A0A7T0BX49_9BACT</name>
<dbReference type="Gene3D" id="3.30.450.90">
    <property type="match status" value="1"/>
</dbReference>
<dbReference type="PANTHER" id="PTHR30258:SF2">
    <property type="entry name" value="COMG OPERON PROTEIN 1"/>
    <property type="match status" value="1"/>
</dbReference>
<dbReference type="InterPro" id="IPR007831">
    <property type="entry name" value="T2SS_GspE_N"/>
</dbReference>
<dbReference type="InterPro" id="IPR001482">
    <property type="entry name" value="T2SS/T4SS_dom"/>
</dbReference>
<sequence length="545" mass="60145">MAVNENTLINAGLQSGLVDSSTISRLKLQARRERIGLLEAVAREGRFPITALYQALADLRGIPFLNSRELRPDSEIIAKLPPNLMQRRLLFPIQVTNGERLLAMADPDDQIGIDSIQRASGQHFQAALADPEALEAAIFREMKGNNPLIETPDLTTDGDSVTLFDSIMKEAYLRRASDVHLEPNKQDYRVRLRVDGHLQEYPRPLSHADGEALMTRLKVLAVLDIAEQRMAQDGGMTYRVSDWDMGEMDIRVATVPTRWGERATLRLLGQETGRLTLEGLGMPESTLIQLREAIHRPHGMILVTGPTGSGKSTTLYAALRELDASEINILTVEDPVEQIIDGVSQIQVTGKLDFAQALRSFLRHDPDVILVGEIRDLETAQTALKASMTGHVVLSTLHTNDAIGAVSRLVDIGAERFLIGSTLIGVMAQRLVRRLCPHCRKSHIAEEHERLALGGKLDPEIELWAPSGCPNCLGTGYLGRVGLYETFWVDNQMRTLIAEGATESEIRKAAKNYHTLAMDGRDKVLSGLTSIDEVSYLNLQGDVHG</sequence>
<feature type="domain" description="Bacterial type II secretion system protein E" evidence="4">
    <location>
        <begin position="362"/>
        <end position="376"/>
    </location>
</feature>
<evidence type="ECO:0000256" key="1">
    <source>
        <dbReference type="ARBA" id="ARBA00006611"/>
    </source>
</evidence>
<dbReference type="EMBL" id="CP048685">
    <property type="protein sequence ID" value="QPJ62481.1"/>
    <property type="molecule type" value="Genomic_DNA"/>
</dbReference>
<organism evidence="5 6">
    <name type="scientific">Candidatus Nitronauta litoralis</name>
    <dbReference type="NCBI Taxonomy" id="2705533"/>
    <lineage>
        <taxon>Bacteria</taxon>
        <taxon>Pseudomonadati</taxon>
        <taxon>Nitrospinota/Tectimicrobiota group</taxon>
        <taxon>Nitrospinota</taxon>
        <taxon>Nitrospinia</taxon>
        <taxon>Nitrospinales</taxon>
        <taxon>Nitrospinaceae</taxon>
        <taxon>Candidatus Nitronauta</taxon>
    </lineage>
</organism>